<evidence type="ECO:0000313" key="3">
    <source>
        <dbReference type="Proteomes" id="UP000007350"/>
    </source>
</evidence>
<gene>
    <name evidence="2" type="ORF">MOQ_001644</name>
</gene>
<reference evidence="2 3" key="1">
    <citation type="journal article" date="2012" name="BMC Genomics">
        <title>Comparative genomic analysis of human infective Trypanosoma cruzi lineages with the bat-restricted subspecies T. cruzi marinkellei.</title>
        <authorList>
            <person name="Franzen O."/>
            <person name="Talavera-Lopez C."/>
            <person name="Ochaya S."/>
            <person name="Butler C.E."/>
            <person name="Messenger L.A."/>
            <person name="Lewis M.D."/>
            <person name="Llewellyn M.S."/>
            <person name="Marinkelle C.J."/>
            <person name="Tyler K.M."/>
            <person name="Miles M.A."/>
            <person name="Andersson B."/>
        </authorList>
    </citation>
    <scope>NUCLEOTIDE SEQUENCE [LARGE SCALE GENOMIC DNA]</scope>
    <source>
        <strain evidence="2 3">B7</strain>
    </source>
</reference>
<keyword evidence="3" id="KW-1185">Reference proteome</keyword>
<name>K2NFU3_TRYCR</name>
<dbReference type="AlphaFoldDB" id="K2NFU3"/>
<sequence length="428" mass="46209">MPVEDSAHSFTRDVEWLQPRTAIMEVRPSDTPAESCRVLRPIKLPELQRGSQHAVSSAGKRTPAILNDMDGKERHRVLRQENTTADVAVKRGGPPAKFRGPAKGSAPYSPLSDDVVCSAWGKTDFTADTWEEAIFCTPQLPEKKSSLTTRSLSWGKFTIRRSRSPSPTERVALALPFAYNEAPDMTCAVTMTATAASPDSTVSPASPDSASGVSLSQLGLKAFPKRAQLRSCQAVFERTSKVLLREKEYRERILEIVEEVYDAVQAAAAVKDADTNEDDGVQMMDDVPAAATVLLSAGEGFGLPTAVTADAPSTSRRISRPHTTGHGCNKSLSVDSASALLPLSLQKNPGSTLQEQHKFPVASGERIPNAATQGSFLPRLRESTHKPLGAEALRDVDSPPDDTATAKENTETHFNGMEKEVNELPSVH</sequence>
<dbReference type="OrthoDB" id="250661at2759"/>
<evidence type="ECO:0000256" key="1">
    <source>
        <dbReference type="SAM" id="MobiDB-lite"/>
    </source>
</evidence>
<feature type="region of interest" description="Disordered" evidence="1">
    <location>
        <begin position="48"/>
        <end position="108"/>
    </location>
</feature>
<feature type="region of interest" description="Disordered" evidence="1">
    <location>
        <begin position="306"/>
        <end position="329"/>
    </location>
</feature>
<organism evidence="2 3">
    <name type="scientific">Trypanosoma cruzi marinkellei</name>
    <dbReference type="NCBI Taxonomy" id="85056"/>
    <lineage>
        <taxon>Eukaryota</taxon>
        <taxon>Discoba</taxon>
        <taxon>Euglenozoa</taxon>
        <taxon>Kinetoplastea</taxon>
        <taxon>Metakinetoplastina</taxon>
        <taxon>Trypanosomatida</taxon>
        <taxon>Trypanosomatidae</taxon>
        <taxon>Trypanosoma</taxon>
        <taxon>Schizotrypanum</taxon>
    </lineage>
</organism>
<proteinExistence type="predicted"/>
<protein>
    <submittedName>
        <fullName evidence="2">Uncharacterized protein</fullName>
    </submittedName>
</protein>
<dbReference type="EMBL" id="AHKC01007345">
    <property type="protein sequence ID" value="EKF38150.1"/>
    <property type="molecule type" value="Genomic_DNA"/>
</dbReference>
<feature type="region of interest" description="Disordered" evidence="1">
    <location>
        <begin position="379"/>
        <end position="428"/>
    </location>
</feature>
<accession>K2NFU3</accession>
<comment type="caution">
    <text evidence="2">The sequence shown here is derived from an EMBL/GenBank/DDBJ whole genome shotgun (WGS) entry which is preliminary data.</text>
</comment>
<evidence type="ECO:0000313" key="2">
    <source>
        <dbReference type="EMBL" id="EKF38150.1"/>
    </source>
</evidence>
<dbReference type="Proteomes" id="UP000007350">
    <property type="component" value="Unassembled WGS sequence"/>
</dbReference>
<feature type="compositionally biased region" description="Basic and acidic residues" evidence="1">
    <location>
        <begin position="404"/>
        <end position="422"/>
    </location>
</feature>